<proteinExistence type="predicted"/>
<keyword evidence="3" id="KW-1185">Reference proteome</keyword>
<evidence type="ECO:0000313" key="2">
    <source>
        <dbReference type="EMBL" id="MEQ2165981.1"/>
    </source>
</evidence>
<protein>
    <submittedName>
        <fullName evidence="2">Uncharacterized protein</fullName>
    </submittedName>
</protein>
<dbReference type="Proteomes" id="UP001476798">
    <property type="component" value="Unassembled WGS sequence"/>
</dbReference>
<sequence length="101" mass="10751">MSSIQSVCPVSCLHSGDHLRSSKNITNRTNQALQFTMQLLPVPDALLASHGLPFSDKLCSPARSLSNAAHGLIDLDPRSKSSRNKQVPALTSTNPGLAPAY</sequence>
<gene>
    <name evidence="2" type="ORF">GOODEAATRI_022793</name>
</gene>
<accession>A0ABV0N3L2</accession>
<organism evidence="2 3">
    <name type="scientific">Goodea atripinnis</name>
    <dbReference type="NCBI Taxonomy" id="208336"/>
    <lineage>
        <taxon>Eukaryota</taxon>
        <taxon>Metazoa</taxon>
        <taxon>Chordata</taxon>
        <taxon>Craniata</taxon>
        <taxon>Vertebrata</taxon>
        <taxon>Euteleostomi</taxon>
        <taxon>Actinopterygii</taxon>
        <taxon>Neopterygii</taxon>
        <taxon>Teleostei</taxon>
        <taxon>Neoteleostei</taxon>
        <taxon>Acanthomorphata</taxon>
        <taxon>Ovalentaria</taxon>
        <taxon>Atherinomorphae</taxon>
        <taxon>Cyprinodontiformes</taxon>
        <taxon>Goodeidae</taxon>
        <taxon>Goodea</taxon>
    </lineage>
</organism>
<name>A0ABV0N3L2_9TELE</name>
<dbReference type="EMBL" id="JAHRIO010022362">
    <property type="protein sequence ID" value="MEQ2165981.1"/>
    <property type="molecule type" value="Genomic_DNA"/>
</dbReference>
<comment type="caution">
    <text evidence="2">The sequence shown here is derived from an EMBL/GenBank/DDBJ whole genome shotgun (WGS) entry which is preliminary data.</text>
</comment>
<feature type="region of interest" description="Disordered" evidence="1">
    <location>
        <begin position="72"/>
        <end position="101"/>
    </location>
</feature>
<evidence type="ECO:0000256" key="1">
    <source>
        <dbReference type="SAM" id="MobiDB-lite"/>
    </source>
</evidence>
<reference evidence="2 3" key="1">
    <citation type="submission" date="2021-06" db="EMBL/GenBank/DDBJ databases">
        <authorList>
            <person name="Palmer J.M."/>
        </authorList>
    </citation>
    <scope>NUCLEOTIDE SEQUENCE [LARGE SCALE GENOMIC DNA]</scope>
    <source>
        <strain evidence="2 3">GA_2019</strain>
        <tissue evidence="2">Muscle</tissue>
    </source>
</reference>
<evidence type="ECO:0000313" key="3">
    <source>
        <dbReference type="Proteomes" id="UP001476798"/>
    </source>
</evidence>